<keyword evidence="2" id="KW-1185">Reference proteome</keyword>
<name>A0A397HCU3_9GLOM</name>
<sequence length="78" mass="9070">MSIFIDEWHPVHVATFKVHSDYWKKNGENLVLIVKLVDLRDKCLIQQYKLESADEVYELLSQGASRLQELYVKCANGC</sequence>
<comment type="caution">
    <text evidence="1">The sequence shown here is derived from an EMBL/GenBank/DDBJ whole genome shotgun (WGS) entry which is preliminary data.</text>
</comment>
<proteinExistence type="predicted"/>
<accession>A0A397HCU3</accession>
<dbReference type="OrthoDB" id="642895at2759"/>
<evidence type="ECO:0000313" key="2">
    <source>
        <dbReference type="Proteomes" id="UP000266861"/>
    </source>
</evidence>
<evidence type="ECO:0000313" key="1">
    <source>
        <dbReference type="EMBL" id="RHZ60925.1"/>
    </source>
</evidence>
<reference evidence="1 2" key="1">
    <citation type="submission" date="2018-08" db="EMBL/GenBank/DDBJ databases">
        <title>Genome and evolution of the arbuscular mycorrhizal fungus Diversispora epigaea (formerly Glomus versiforme) and its bacterial endosymbionts.</title>
        <authorList>
            <person name="Sun X."/>
            <person name="Fei Z."/>
            <person name="Harrison M."/>
        </authorList>
    </citation>
    <scope>NUCLEOTIDE SEQUENCE [LARGE SCALE GENOMIC DNA]</scope>
    <source>
        <strain evidence="1 2">IT104</strain>
    </source>
</reference>
<organism evidence="1 2">
    <name type="scientific">Diversispora epigaea</name>
    <dbReference type="NCBI Taxonomy" id="1348612"/>
    <lineage>
        <taxon>Eukaryota</taxon>
        <taxon>Fungi</taxon>
        <taxon>Fungi incertae sedis</taxon>
        <taxon>Mucoromycota</taxon>
        <taxon>Glomeromycotina</taxon>
        <taxon>Glomeromycetes</taxon>
        <taxon>Diversisporales</taxon>
        <taxon>Diversisporaceae</taxon>
        <taxon>Diversispora</taxon>
    </lineage>
</organism>
<dbReference type="Proteomes" id="UP000266861">
    <property type="component" value="Unassembled WGS sequence"/>
</dbReference>
<dbReference type="AlphaFoldDB" id="A0A397HCU3"/>
<gene>
    <name evidence="1" type="ORF">Glove_350g60</name>
</gene>
<protein>
    <submittedName>
        <fullName evidence="1">Uncharacterized protein</fullName>
    </submittedName>
</protein>
<dbReference type="EMBL" id="PQFF01000320">
    <property type="protein sequence ID" value="RHZ60925.1"/>
    <property type="molecule type" value="Genomic_DNA"/>
</dbReference>